<evidence type="ECO:0000313" key="3">
    <source>
        <dbReference type="Proteomes" id="UP000001067"/>
    </source>
</evidence>
<gene>
    <name evidence="2" type="ORF">PTT_10588</name>
</gene>
<dbReference type="OrthoDB" id="3800804at2759"/>
<feature type="transmembrane region" description="Helical" evidence="1">
    <location>
        <begin position="99"/>
        <end position="118"/>
    </location>
</feature>
<dbReference type="KEGG" id="pte:PTT_10588"/>
<reference evidence="2 3" key="1">
    <citation type="journal article" date="2010" name="Genome Biol.">
        <title>A first genome assembly of the barley fungal pathogen Pyrenophora teres f. teres.</title>
        <authorList>
            <person name="Ellwood S.R."/>
            <person name="Liu Z."/>
            <person name="Syme R.A."/>
            <person name="Lai Z."/>
            <person name="Hane J.K."/>
            <person name="Keiper F."/>
            <person name="Moffat C.S."/>
            <person name="Oliver R.P."/>
            <person name="Friesen T.L."/>
        </authorList>
    </citation>
    <scope>NUCLEOTIDE SEQUENCE [LARGE SCALE GENOMIC DNA]</scope>
    <source>
        <strain evidence="2 3">0-1</strain>
    </source>
</reference>
<keyword evidence="3" id="KW-1185">Reference proteome</keyword>
<evidence type="ECO:0000313" key="2">
    <source>
        <dbReference type="EMBL" id="EFQ92340.1"/>
    </source>
</evidence>
<keyword evidence="1" id="KW-0812">Transmembrane</keyword>
<accession>E3RPK9</accession>
<keyword evidence="1" id="KW-0472">Membrane</keyword>
<organism evidence="3">
    <name type="scientific">Pyrenophora teres f. teres (strain 0-1)</name>
    <name type="common">Barley net blotch fungus</name>
    <name type="synonym">Drechslera teres f. teres</name>
    <dbReference type="NCBI Taxonomy" id="861557"/>
    <lineage>
        <taxon>Eukaryota</taxon>
        <taxon>Fungi</taxon>
        <taxon>Dikarya</taxon>
        <taxon>Ascomycota</taxon>
        <taxon>Pezizomycotina</taxon>
        <taxon>Dothideomycetes</taxon>
        <taxon>Pleosporomycetidae</taxon>
        <taxon>Pleosporales</taxon>
        <taxon>Pleosporineae</taxon>
        <taxon>Pleosporaceae</taxon>
        <taxon>Pyrenophora</taxon>
    </lineage>
</organism>
<feature type="transmembrane region" description="Helical" evidence="1">
    <location>
        <begin position="130"/>
        <end position="148"/>
    </location>
</feature>
<protein>
    <submittedName>
        <fullName evidence="2">Uncharacterized protein</fullName>
    </submittedName>
</protein>
<dbReference type="EMBL" id="GL534365">
    <property type="protein sequence ID" value="EFQ92340.1"/>
    <property type="molecule type" value="Genomic_DNA"/>
</dbReference>
<feature type="transmembrane region" description="Helical" evidence="1">
    <location>
        <begin position="160"/>
        <end position="182"/>
    </location>
</feature>
<dbReference type="AlphaFoldDB" id="E3RPK9"/>
<proteinExistence type="predicted"/>
<keyword evidence="1" id="KW-1133">Transmembrane helix</keyword>
<name>E3RPK9_PYRTT</name>
<evidence type="ECO:0000256" key="1">
    <source>
        <dbReference type="SAM" id="Phobius"/>
    </source>
</evidence>
<sequence length="221" mass="24830">MKPSTILMVLTGTATATMRLPLLEERALDPATMDPAHFSILKVLKSAMPSSTDVPMPKADFEPEWYQKLPADVKALLPGLYPVIGAAAATSEVLGREHYRVGIGVGLFGCLFIVVAFCVCRVHAGECERFFDYFVICGVYIFIFLISYLCDFTVVKLDSIIVTIFFFIVFSFFVIGFFYFIISAIKQQHSDSLVTVHALVYRICLYPPYSPSEQNYTRNWA</sequence>
<dbReference type="Proteomes" id="UP000001067">
    <property type="component" value="Unassembled WGS sequence"/>
</dbReference>
<dbReference type="HOGENOM" id="CLU_1251234_0_0_1"/>